<feature type="region of interest" description="Disordered" evidence="1">
    <location>
        <begin position="319"/>
        <end position="340"/>
    </location>
</feature>
<comment type="caution">
    <text evidence="3">The sequence shown here is derived from an EMBL/GenBank/DDBJ whole genome shotgun (WGS) entry which is preliminary data.</text>
</comment>
<evidence type="ECO:0000256" key="2">
    <source>
        <dbReference type="SAM" id="Phobius"/>
    </source>
</evidence>
<reference evidence="3" key="1">
    <citation type="journal article" date="2018" name="Nat. Genet.">
        <title>Extensive intraspecific gene order and gene structural variations between Mo17 and other maize genomes.</title>
        <authorList>
            <person name="Sun S."/>
            <person name="Zhou Y."/>
            <person name="Chen J."/>
            <person name="Shi J."/>
            <person name="Zhao H."/>
            <person name="Zhao H."/>
            <person name="Song W."/>
            <person name="Zhang M."/>
            <person name="Cui Y."/>
            <person name="Dong X."/>
            <person name="Liu H."/>
            <person name="Ma X."/>
            <person name="Jiao Y."/>
            <person name="Wang B."/>
            <person name="Wei X."/>
            <person name="Stein J.C."/>
            <person name="Glaubitz J.C."/>
            <person name="Lu F."/>
            <person name="Yu G."/>
            <person name="Liang C."/>
            <person name="Fengler K."/>
            <person name="Li B."/>
            <person name="Rafalski A."/>
            <person name="Schnable P.S."/>
            <person name="Ware D.H."/>
            <person name="Buckler E.S."/>
            <person name="Lai J."/>
        </authorList>
    </citation>
    <scope>NUCLEOTIDE SEQUENCE [LARGE SCALE GENOMIC DNA]</scope>
    <source>
        <tissue evidence="3">Seedling</tissue>
    </source>
</reference>
<dbReference type="Proteomes" id="UP000251960">
    <property type="component" value="Chromosome 10"/>
</dbReference>
<dbReference type="InterPro" id="IPR010410">
    <property type="entry name" value="DUF1005"/>
</dbReference>
<protein>
    <recommendedName>
        <fullName evidence="4">DUF1005 family protein</fullName>
    </recommendedName>
</protein>
<keyword evidence="2" id="KW-0472">Membrane</keyword>
<dbReference type="PANTHER" id="PTHR31317:SF4">
    <property type="entry name" value="OS08G0163500 PROTEIN"/>
    <property type="match status" value="1"/>
</dbReference>
<gene>
    <name evidence="3" type="ORF">Zm00014a_009250</name>
</gene>
<proteinExistence type="predicted"/>
<dbReference type="Pfam" id="PF06219">
    <property type="entry name" value="DUF1005"/>
    <property type="match status" value="1"/>
</dbReference>
<evidence type="ECO:0000256" key="1">
    <source>
        <dbReference type="SAM" id="MobiDB-lite"/>
    </source>
</evidence>
<keyword evidence="2" id="KW-0812">Transmembrane</keyword>
<keyword evidence="2" id="KW-1133">Transmembrane helix</keyword>
<dbReference type="ExpressionAtlas" id="A0A3L6G9B1">
    <property type="expression patterns" value="baseline and differential"/>
</dbReference>
<dbReference type="PANTHER" id="PTHR31317">
    <property type="entry name" value="OS08G0163500 PROTEIN"/>
    <property type="match status" value="1"/>
</dbReference>
<feature type="transmembrane region" description="Helical" evidence="2">
    <location>
        <begin position="53"/>
        <end position="78"/>
    </location>
</feature>
<evidence type="ECO:0000313" key="3">
    <source>
        <dbReference type="EMBL" id="PWZ44479.1"/>
    </source>
</evidence>
<evidence type="ECO:0008006" key="4">
    <source>
        <dbReference type="Google" id="ProtNLM"/>
    </source>
</evidence>
<organism evidence="3">
    <name type="scientific">Zea mays</name>
    <name type="common">Maize</name>
    <dbReference type="NCBI Taxonomy" id="4577"/>
    <lineage>
        <taxon>Eukaryota</taxon>
        <taxon>Viridiplantae</taxon>
        <taxon>Streptophyta</taxon>
        <taxon>Embryophyta</taxon>
        <taxon>Tracheophyta</taxon>
        <taxon>Spermatophyta</taxon>
        <taxon>Magnoliopsida</taxon>
        <taxon>Liliopsida</taxon>
        <taxon>Poales</taxon>
        <taxon>Poaceae</taxon>
        <taxon>PACMAD clade</taxon>
        <taxon>Panicoideae</taxon>
        <taxon>Andropogonodae</taxon>
        <taxon>Andropogoneae</taxon>
        <taxon>Tripsacinae</taxon>
        <taxon>Zea</taxon>
    </lineage>
</organism>
<accession>A0A3L6G9B1</accession>
<sequence length="558" mass="60257">MGIPLVGRCLWQPELFIRNRNAMQLRIAPQSSWNANDVFHCCHHCKSTRCLSLFCCSVCLIDLVLLLVVLTMPFAVLLQQCLSKGEYAGIGIRLCGIKSCAGSLSNGNGGSWSAVTVTRAMDPEPFVRLSVGQLGLKLPGGNASKAAGRLCDCEIRLGGFPVQTAPVPLVHSPAFNLDPFTNAAVFSLEESDLKALAAPGCFRAPRSSCLEVAVYYLARFGASRCGVLACGRKRLVGVFRVELASSEWRDGKPVLLHHGWAGIGKGAARPELHLRVKLEADPRYIFQFDDEIALNPQVVQLHGSIRQPVFSCKFIRDRRPSQSDPLGGGQYWSSSSSEEQDMEMVRRERKAWKVVIHDLSGSAVAAAFMATPFVPAPGGDTVARSNPGAWLIVRADTTGSSDSWQPWGRLEAWREAAAAAASSGKDTVRLRLHLLPDRHDDCVLVSEAPLSSDKGGEFFIDMDRQAPSATAAEHCAASLGAACAGGGFVMSCRVEGEARSSRPFVQLAMRHVTCMEDAAMFVALAAAVDLSVKACRPFRRKPNKKAASPSPDHLELDT</sequence>
<name>A0A3L6G9B1_MAIZE</name>
<dbReference type="EMBL" id="NCVQ01000002">
    <property type="protein sequence ID" value="PWZ44479.1"/>
    <property type="molecule type" value="Genomic_DNA"/>
</dbReference>
<dbReference type="AlphaFoldDB" id="A0A3L6G9B1"/>